<evidence type="ECO:0000256" key="1">
    <source>
        <dbReference type="ARBA" id="ARBA00004167"/>
    </source>
</evidence>
<dbReference type="GO" id="GO:0016020">
    <property type="term" value="C:membrane"/>
    <property type="evidence" value="ECO:0007669"/>
    <property type="project" value="UniProtKB-SubCell"/>
</dbReference>
<evidence type="ECO:0000313" key="6">
    <source>
        <dbReference type="EMBL" id="GAV05593.1"/>
    </source>
</evidence>
<comment type="caution">
    <text evidence="6">The sequence shown here is derived from an EMBL/GenBank/DDBJ whole genome shotgun (WGS) entry which is preliminary data.</text>
</comment>
<protein>
    <recommendedName>
        <fullName evidence="8">Sphingomyelin phosphodiesterase 4</fullName>
    </recommendedName>
</protein>
<proteinExistence type="predicted"/>
<reference evidence="6 7" key="1">
    <citation type="journal article" date="2016" name="Nat. Commun.">
        <title>Extremotolerant tardigrade genome and improved radiotolerance of human cultured cells by tardigrade-unique protein.</title>
        <authorList>
            <person name="Hashimoto T."/>
            <person name="Horikawa D.D."/>
            <person name="Saito Y."/>
            <person name="Kuwahara H."/>
            <person name="Kozuka-Hata H."/>
            <person name="Shin-I T."/>
            <person name="Minakuchi Y."/>
            <person name="Ohishi K."/>
            <person name="Motoyama A."/>
            <person name="Aizu T."/>
            <person name="Enomoto A."/>
            <person name="Kondo K."/>
            <person name="Tanaka S."/>
            <person name="Hara Y."/>
            <person name="Koshikawa S."/>
            <person name="Sagara H."/>
            <person name="Miura T."/>
            <person name="Yokobori S."/>
            <person name="Miyagawa K."/>
            <person name="Suzuki Y."/>
            <person name="Kubo T."/>
            <person name="Oyama M."/>
            <person name="Kohara Y."/>
            <person name="Fujiyama A."/>
            <person name="Arakawa K."/>
            <person name="Katayama T."/>
            <person name="Toyoda A."/>
            <person name="Kunieda T."/>
        </authorList>
    </citation>
    <scope>NUCLEOTIDE SEQUENCE [LARGE SCALE GENOMIC DNA]</scope>
    <source>
        <strain evidence="6 7">YOKOZUNA-1</strain>
    </source>
</reference>
<dbReference type="Proteomes" id="UP000186922">
    <property type="component" value="Unassembled WGS sequence"/>
</dbReference>
<evidence type="ECO:0000313" key="7">
    <source>
        <dbReference type="Proteomes" id="UP000186922"/>
    </source>
</evidence>
<dbReference type="Pfam" id="PF14724">
    <property type="entry name" value="mit_SMPDase"/>
    <property type="match status" value="1"/>
</dbReference>
<dbReference type="STRING" id="947166.A0A1D1VYZ3"/>
<evidence type="ECO:0000256" key="2">
    <source>
        <dbReference type="ARBA" id="ARBA00022692"/>
    </source>
</evidence>
<keyword evidence="2 5" id="KW-0812">Transmembrane</keyword>
<dbReference type="PANTHER" id="PTHR12988:SF6">
    <property type="entry name" value="SPHINGOMYELIN PHOSPHODIESTERASE 4"/>
    <property type="match status" value="1"/>
</dbReference>
<keyword evidence="7" id="KW-1185">Reference proteome</keyword>
<dbReference type="EMBL" id="BDGG01000012">
    <property type="protein sequence ID" value="GAV05593.1"/>
    <property type="molecule type" value="Genomic_DNA"/>
</dbReference>
<dbReference type="OrthoDB" id="10251508at2759"/>
<evidence type="ECO:0000256" key="3">
    <source>
        <dbReference type="ARBA" id="ARBA00022989"/>
    </source>
</evidence>
<dbReference type="GO" id="GO:0046513">
    <property type="term" value="P:ceramide biosynthetic process"/>
    <property type="evidence" value="ECO:0007669"/>
    <property type="project" value="TreeGrafter"/>
</dbReference>
<dbReference type="GO" id="GO:0046475">
    <property type="term" value="P:glycerophospholipid catabolic process"/>
    <property type="evidence" value="ECO:0007669"/>
    <property type="project" value="TreeGrafter"/>
</dbReference>
<dbReference type="PANTHER" id="PTHR12988">
    <property type="entry name" value="SPHINGOMYELIN PHOSPHODIESTERASE 4"/>
    <property type="match status" value="1"/>
</dbReference>
<comment type="subcellular location">
    <subcellularLocation>
        <location evidence="1">Membrane</location>
        <topology evidence="1">Single-pass membrane protein</topology>
    </subcellularLocation>
</comment>
<name>A0A1D1VYZ3_RAMVA</name>
<evidence type="ECO:0000256" key="5">
    <source>
        <dbReference type="SAM" id="Phobius"/>
    </source>
</evidence>
<evidence type="ECO:0000256" key="4">
    <source>
        <dbReference type="ARBA" id="ARBA00023136"/>
    </source>
</evidence>
<evidence type="ECO:0008006" key="8">
    <source>
        <dbReference type="Google" id="ProtNLM"/>
    </source>
</evidence>
<dbReference type="GO" id="GO:0050290">
    <property type="term" value="F:sphingomyelin phosphodiesterase D activity"/>
    <property type="evidence" value="ECO:0007669"/>
    <property type="project" value="InterPro"/>
</dbReference>
<gene>
    <name evidence="6" type="primary">RvY_15697-1</name>
    <name evidence="6" type="synonym">RvY_15697.1</name>
    <name evidence="6" type="ORF">RvY_15697</name>
</gene>
<dbReference type="AlphaFoldDB" id="A0A1D1VYZ3"/>
<dbReference type="InterPro" id="IPR024129">
    <property type="entry name" value="Sphingomy_SMPD4"/>
</dbReference>
<keyword evidence="3 5" id="KW-1133">Transmembrane helix</keyword>
<feature type="transmembrane region" description="Helical" evidence="5">
    <location>
        <begin position="858"/>
        <end position="875"/>
    </location>
</feature>
<accession>A0A1D1VYZ3</accession>
<organism evidence="6 7">
    <name type="scientific">Ramazzottius varieornatus</name>
    <name type="common">Water bear</name>
    <name type="synonym">Tardigrade</name>
    <dbReference type="NCBI Taxonomy" id="947166"/>
    <lineage>
        <taxon>Eukaryota</taxon>
        <taxon>Metazoa</taxon>
        <taxon>Ecdysozoa</taxon>
        <taxon>Tardigrada</taxon>
        <taxon>Eutardigrada</taxon>
        <taxon>Parachela</taxon>
        <taxon>Hypsibioidea</taxon>
        <taxon>Ramazzottiidae</taxon>
        <taxon>Ramazzottius</taxon>
    </lineage>
</organism>
<keyword evidence="4 5" id="KW-0472">Membrane</keyword>
<dbReference type="GO" id="GO:0006685">
    <property type="term" value="P:sphingomyelin catabolic process"/>
    <property type="evidence" value="ECO:0007669"/>
    <property type="project" value="TreeGrafter"/>
</dbReference>
<sequence length="886" mass="101512">MAYHNSFAKKPFAVEEQYYSPRLPTDREAFVAQPPSQYRMERPAAPSGSAVIRDALAELPYLPLDHRFNRLHQLFARSDGRDIQGFFQPAVEMIFGIRSTAPSQRTVIPNYQRQWSNGQQNTQQQLGLPVVASLVDITTDYKLIFEAGYALLCAGGPLFRYLISVSPTRGSNLAPRFEFPVTCLPYSVQSSLANGMPPPPWYRDKIQSTFGLSDMDNPPPDFISLTAFDFFFAHFAYHLVNQEFRSNNPANPECLFMALVDNYSDVFFNADGILENQRVLSMHTSAASRASRTSLFLSPRREPDEHLGRNMDQRAQFHPLATSENLESLINIFVEFWTNLSGFNSQRLGRKYQNRTASFYDPENISPTFGQSPLFSPGASRRKSQIAPTLPTVFPPTSAFQAFRQVIKALHEFIYAPSTTFGSQRNMETSLLDMKRHIVPQLIQKPLYDLLKITMRKYPMDASFRYIYELWLTYLQPWRYEKLSVDNSVEEVVSRDQKWVHFVSENLLFYSTIFQEFVHRMLRVDFGVPFNTVAVFRVAKVFKETELYKLAQVVEDSIAGAKKSGSPYIAGFSPSKSVVRNHFADLEDTSFRYVPINSPETLADVTALMRTLIYERNRCQRELDERKATAYDNSVSTVEKWKGYAVYALKSLFGLVNGPIEGMQLRPEEFQRMSQHFTKAIENFCDMFEVDQNELLESGPTSQTSRTNDFLLDHEPTSDVADLSLKGIVRSRSHITRHSVPSWTEGRTRSLYLTPPELRAPSSWEVEFLVPLLNALSQRINSEYGNNIVQLYNGRDFLSRLLHPLIEPPHNPGRAYADRPALPARINLRPLASKYLLGSLLFAWFFMWLLDFGYIHGTFWLLAVPAFFLIANALLEPFRDDHQAQQ</sequence>